<dbReference type="OrthoDB" id="2021158at2759"/>
<dbReference type="PANTHER" id="PTHR31923">
    <property type="entry name" value="BSD DOMAIN-CONTAINING PROTEIN"/>
    <property type="match status" value="1"/>
</dbReference>
<dbReference type="SMART" id="SM00751">
    <property type="entry name" value="BSD"/>
    <property type="match status" value="1"/>
</dbReference>
<dbReference type="Pfam" id="PF03909">
    <property type="entry name" value="BSD"/>
    <property type="match status" value="1"/>
</dbReference>
<evidence type="ECO:0000256" key="1">
    <source>
        <dbReference type="SAM" id="MobiDB-lite"/>
    </source>
</evidence>
<evidence type="ECO:0000313" key="4">
    <source>
        <dbReference type="Proteomes" id="UP000623129"/>
    </source>
</evidence>
<dbReference type="Gene3D" id="1.10.3970.10">
    <property type="entry name" value="BSD domain"/>
    <property type="match status" value="1"/>
</dbReference>
<dbReference type="PANTHER" id="PTHR31923:SF4">
    <property type="entry name" value="BSD DOMAIN-CONTAINING PROTEIN"/>
    <property type="match status" value="1"/>
</dbReference>
<feature type="region of interest" description="Disordered" evidence="1">
    <location>
        <begin position="1"/>
        <end position="53"/>
    </location>
</feature>
<feature type="region of interest" description="Disordered" evidence="1">
    <location>
        <begin position="69"/>
        <end position="99"/>
    </location>
</feature>
<dbReference type="InterPro" id="IPR005607">
    <property type="entry name" value="BSD_dom"/>
</dbReference>
<comment type="caution">
    <text evidence="3">The sequence shown here is derived from an EMBL/GenBank/DDBJ whole genome shotgun (WGS) entry which is preliminary data.</text>
</comment>
<dbReference type="SUPFAM" id="SSF140383">
    <property type="entry name" value="BSD domain-like"/>
    <property type="match status" value="1"/>
</dbReference>
<dbReference type="Proteomes" id="UP000623129">
    <property type="component" value="Unassembled WGS sequence"/>
</dbReference>
<dbReference type="PROSITE" id="PS50858">
    <property type="entry name" value="BSD"/>
    <property type="match status" value="1"/>
</dbReference>
<evidence type="ECO:0000313" key="3">
    <source>
        <dbReference type="EMBL" id="KAF3320464.1"/>
    </source>
</evidence>
<dbReference type="EMBL" id="SWLB01000029">
    <property type="protein sequence ID" value="KAF3320464.1"/>
    <property type="molecule type" value="Genomic_DNA"/>
</dbReference>
<feature type="compositionally biased region" description="Acidic residues" evidence="1">
    <location>
        <begin position="120"/>
        <end position="135"/>
    </location>
</feature>
<reference evidence="3" key="1">
    <citation type="submission" date="2020-01" db="EMBL/GenBank/DDBJ databases">
        <title>Genome sequence of Kobresia littledalei, the first chromosome-level genome in the family Cyperaceae.</title>
        <authorList>
            <person name="Qu G."/>
        </authorList>
    </citation>
    <scope>NUCLEOTIDE SEQUENCE</scope>
    <source>
        <strain evidence="3">C.B.Clarke</strain>
        <tissue evidence="3">Leaf</tissue>
    </source>
</reference>
<keyword evidence="4" id="KW-1185">Reference proteome</keyword>
<organism evidence="3 4">
    <name type="scientific">Carex littledalei</name>
    <dbReference type="NCBI Taxonomy" id="544730"/>
    <lineage>
        <taxon>Eukaryota</taxon>
        <taxon>Viridiplantae</taxon>
        <taxon>Streptophyta</taxon>
        <taxon>Embryophyta</taxon>
        <taxon>Tracheophyta</taxon>
        <taxon>Spermatophyta</taxon>
        <taxon>Magnoliopsida</taxon>
        <taxon>Liliopsida</taxon>
        <taxon>Poales</taxon>
        <taxon>Cyperaceae</taxon>
        <taxon>Cyperoideae</taxon>
        <taxon>Cariceae</taxon>
        <taxon>Carex</taxon>
        <taxon>Carex subgen. Euthyceras</taxon>
    </lineage>
</organism>
<evidence type="ECO:0000259" key="2">
    <source>
        <dbReference type="PROSITE" id="PS50858"/>
    </source>
</evidence>
<dbReference type="InterPro" id="IPR035925">
    <property type="entry name" value="BSD_dom_sf"/>
</dbReference>
<feature type="domain" description="BSD" evidence="2">
    <location>
        <begin position="186"/>
        <end position="235"/>
    </location>
</feature>
<accession>A0A833QK30</accession>
<name>A0A833QK30_9POAL</name>
<protein>
    <submittedName>
        <fullName evidence="3">BSD domain</fullName>
    </submittedName>
</protein>
<proteinExistence type="predicted"/>
<gene>
    <name evidence="3" type="ORF">FCM35_KLT15160</name>
</gene>
<feature type="region of interest" description="Disordered" evidence="1">
    <location>
        <begin position="117"/>
        <end position="136"/>
    </location>
</feature>
<dbReference type="AlphaFoldDB" id="A0A833QK30"/>
<sequence length="380" mass="42338">MSWLARSLAASLNAPESDQPADPVTAAGTPSPFVREDRPEPVTSTGTPAHGVKEDLSELSQTLSRHFKGVASFLAPPPAPSDQDPSVDLDGPDSPMSDLSHRTVSEISKIASSFLQLKSEDEEQEEEEEEEEVEEVGISGYAGFDAIGITDEVLAFARNISMHPETWLDFPLLPDEDEPDSLFSYFDMSEAQIEHAITIEGLAPRLAALRIELCPIHMSEDSFWKIYFVLLHPRLSKHDADLLSTPQIVEARAMLMQCLQSKSKPEAERPVKSYFTSTVPDATGFPTTDIDTDKHPILSTEMQVVDKCIIREEPSWDQQPKNIVGDSHIHPFQSFDAEVDSDEDWFNKETELQENIATMHVGTEEDVSFSDLEDDDYCKK</sequence>